<proteinExistence type="predicted"/>
<accession>A0ABN6L8Y0</accession>
<evidence type="ECO:0000313" key="1">
    <source>
        <dbReference type="EMBL" id="BDC99677.1"/>
    </source>
</evidence>
<sequence length="98" mass="11148">MKSNLLLLTIGLSIYFGSSTVTKKSIQTEDETRIEGKYPRDLNSKVSIIDTTLNPFTKELLFSQNDCENSNEKINCVISKFPSISCLRHLFWLIFATP</sequence>
<keyword evidence="2" id="KW-1185">Reference proteome</keyword>
<organism evidence="1 2">
    <name type="scientific">Persicobacter psychrovividus</name>
    <dbReference type="NCBI Taxonomy" id="387638"/>
    <lineage>
        <taxon>Bacteria</taxon>
        <taxon>Pseudomonadati</taxon>
        <taxon>Bacteroidota</taxon>
        <taxon>Cytophagia</taxon>
        <taxon>Cytophagales</taxon>
        <taxon>Persicobacteraceae</taxon>
        <taxon>Persicobacter</taxon>
    </lineage>
</organism>
<protein>
    <submittedName>
        <fullName evidence="1">Uncharacterized protein</fullName>
    </submittedName>
</protein>
<gene>
    <name evidence="1" type="ORF">PEPS_19580</name>
</gene>
<reference evidence="1 2" key="1">
    <citation type="submission" date="2021-12" db="EMBL/GenBank/DDBJ databases">
        <title>Genome sequencing of bacteria with rrn-lacking chromosome and rrn-plasmid.</title>
        <authorList>
            <person name="Anda M."/>
            <person name="Iwasaki W."/>
        </authorList>
    </citation>
    <scope>NUCLEOTIDE SEQUENCE [LARGE SCALE GENOMIC DNA]</scope>
    <source>
        <strain evidence="1 2">NBRC 101262</strain>
    </source>
</reference>
<dbReference type="EMBL" id="AP025292">
    <property type="protein sequence ID" value="BDC99677.1"/>
    <property type="molecule type" value="Genomic_DNA"/>
</dbReference>
<dbReference type="Proteomes" id="UP001354989">
    <property type="component" value="Chromosome"/>
</dbReference>
<name>A0ABN6L8Y0_9BACT</name>
<evidence type="ECO:0000313" key="2">
    <source>
        <dbReference type="Proteomes" id="UP001354989"/>
    </source>
</evidence>